<dbReference type="Proteomes" id="UP000183040">
    <property type="component" value="Unassembled WGS sequence"/>
</dbReference>
<dbReference type="GO" id="GO:0043565">
    <property type="term" value="F:sequence-specific DNA binding"/>
    <property type="evidence" value="ECO:0007669"/>
    <property type="project" value="InterPro"/>
</dbReference>
<dbReference type="PROSITE" id="PS50109">
    <property type="entry name" value="HIS_KIN"/>
    <property type="match status" value="1"/>
</dbReference>
<dbReference type="SMART" id="SM00448">
    <property type="entry name" value="REC"/>
    <property type="match status" value="1"/>
</dbReference>
<organism evidence="13 14">
    <name type="scientific">Bacteroides xylanisolvens</name>
    <dbReference type="NCBI Taxonomy" id="371601"/>
    <lineage>
        <taxon>Bacteria</taxon>
        <taxon>Pseudomonadati</taxon>
        <taxon>Bacteroidota</taxon>
        <taxon>Bacteroidia</taxon>
        <taxon>Bacteroidales</taxon>
        <taxon>Bacteroidaceae</taxon>
        <taxon>Bacteroides</taxon>
    </lineage>
</organism>
<dbReference type="InterPro" id="IPR004358">
    <property type="entry name" value="Sig_transdc_His_kin-like_C"/>
</dbReference>
<dbReference type="PROSITE" id="PS00041">
    <property type="entry name" value="HTH_ARAC_FAMILY_1"/>
    <property type="match status" value="1"/>
</dbReference>
<dbReference type="InterPro" id="IPR011006">
    <property type="entry name" value="CheY-like_superfamily"/>
</dbReference>
<evidence type="ECO:0000256" key="4">
    <source>
        <dbReference type="ARBA" id="ARBA00023015"/>
    </source>
</evidence>
<keyword evidence="3" id="KW-0597">Phosphoprotein</keyword>
<dbReference type="InterPro" id="IPR018060">
    <property type="entry name" value="HTH_AraC"/>
</dbReference>
<dbReference type="InterPro" id="IPR036890">
    <property type="entry name" value="HATPase_C_sf"/>
</dbReference>
<feature type="domain" description="Histidine kinase" evidence="10">
    <location>
        <begin position="162"/>
        <end position="374"/>
    </location>
</feature>
<keyword evidence="8" id="KW-0812">Transmembrane</keyword>
<keyword evidence="4" id="KW-0805">Transcription regulation</keyword>
<dbReference type="SUPFAM" id="SSF46689">
    <property type="entry name" value="Homeodomain-like"/>
    <property type="match status" value="1"/>
</dbReference>
<sequence length="669" mass="78718">MKFIHFLLMFLGELALETLNIDITKKHFYSPHNTLFSIKQNQKGKRQMTAYSARHRFTTFIYQLKRYNVAKYKEKHSTLIIYPDYIQEYASYHQINNNNFIMKSIRCLRLGYHGKYIPLLTIFLLLSLVLSSIWLFPLYKSYKLKNIRKKKEKEIYQMNINILYEQLHNQLTLIISPLQELMRHIYGDWEYKQLLHIQDSANKLSYIISQTKILSDINLGLLKLNIIHSNAYKRVLDCFMSYKYLSRKKHIEYNFYTKLQDEDLFFDENVLILITNKLLANAFKYTESGKSITIRLYKEDKNLVLQVSDTGIGIPVEKQQKIFDRFYQIENSYIENGLGLSMVQQLVELHHGKIILQSEIRKGSTFSIHFPQDKSSYNKDEFLNDNMEEKQDIIPSIYSNKICMKDEHEPTNTQVIKTKNGTILIAESNEELRQYISNNLSSLFYLLEAKNGKEALDILKRQEVNLIITNAIMPVIDGIKLCKLVKENLSTRHIPVYILSTKTDIESQLESFRVGADDYIIKPFSINILKFKTLNMLHTSHYIFEHSSNIMPTERINTTMNKEILEKANMVVEKNIDNMKFSIKQFAWEMNMSCSSLHMKLKAITGESTTEFIHKIRLNRACQLLEEGKFSISEISFMVGYNTPSYFTTCFKKYVGCLPIEYKNRFFPV</sequence>
<evidence type="ECO:0000256" key="7">
    <source>
        <dbReference type="PROSITE-ProRule" id="PRU00169"/>
    </source>
</evidence>
<gene>
    <name evidence="12" type="ORF">GA424_07580</name>
    <name evidence="13" type="ORF">SAMN04487924_10848</name>
</gene>
<dbReference type="InterPro" id="IPR001789">
    <property type="entry name" value="Sig_transdc_resp-reg_receiver"/>
</dbReference>
<dbReference type="InterPro" id="IPR018062">
    <property type="entry name" value="HTH_AraC-typ_CS"/>
</dbReference>
<keyword evidence="8" id="KW-1133">Transmembrane helix</keyword>
<protein>
    <recommendedName>
        <fullName evidence="2">histidine kinase</fullName>
        <ecNumber evidence="2">2.7.13.3</ecNumber>
    </recommendedName>
</protein>
<dbReference type="PANTHER" id="PTHR43547">
    <property type="entry name" value="TWO-COMPONENT HISTIDINE KINASE"/>
    <property type="match status" value="1"/>
</dbReference>
<keyword evidence="8" id="KW-0472">Membrane</keyword>
<feature type="transmembrane region" description="Helical" evidence="8">
    <location>
        <begin position="116"/>
        <end position="139"/>
    </location>
</feature>
<evidence type="ECO:0000256" key="1">
    <source>
        <dbReference type="ARBA" id="ARBA00000085"/>
    </source>
</evidence>
<name>A0A1H4C4T1_9BACE</name>
<evidence type="ECO:0000256" key="3">
    <source>
        <dbReference type="ARBA" id="ARBA00022553"/>
    </source>
</evidence>
<dbReference type="Proteomes" id="UP000487596">
    <property type="component" value="Unassembled WGS sequence"/>
</dbReference>
<dbReference type="GO" id="GO:0000155">
    <property type="term" value="F:phosphorelay sensor kinase activity"/>
    <property type="evidence" value="ECO:0007669"/>
    <property type="project" value="TreeGrafter"/>
</dbReference>
<keyword evidence="6" id="KW-0804">Transcription</keyword>
<dbReference type="PANTHER" id="PTHR43547:SF2">
    <property type="entry name" value="HYBRID SIGNAL TRANSDUCTION HISTIDINE KINASE C"/>
    <property type="match status" value="1"/>
</dbReference>
<comment type="caution">
    <text evidence="7">Lacks conserved residue(s) required for the propagation of feature annotation.</text>
</comment>
<dbReference type="Gene3D" id="3.30.565.10">
    <property type="entry name" value="Histidine kinase-like ATPase, C-terminal domain"/>
    <property type="match status" value="1"/>
</dbReference>
<dbReference type="SMART" id="SM00342">
    <property type="entry name" value="HTH_ARAC"/>
    <property type="match status" value="1"/>
</dbReference>
<dbReference type="PROSITE" id="PS01124">
    <property type="entry name" value="HTH_ARAC_FAMILY_2"/>
    <property type="match status" value="1"/>
</dbReference>
<evidence type="ECO:0000313" key="13">
    <source>
        <dbReference type="EMBL" id="SEA55303.1"/>
    </source>
</evidence>
<evidence type="ECO:0000256" key="8">
    <source>
        <dbReference type="SAM" id="Phobius"/>
    </source>
</evidence>
<proteinExistence type="predicted"/>
<evidence type="ECO:0000313" key="14">
    <source>
        <dbReference type="Proteomes" id="UP000183040"/>
    </source>
</evidence>
<reference evidence="12 15" key="2">
    <citation type="journal article" date="2019" name="Nat. Med.">
        <title>A library of human gut bacterial isolates paired with longitudinal multiomics data enables mechanistic microbiome research.</title>
        <authorList>
            <person name="Poyet M."/>
            <person name="Groussin M."/>
            <person name="Gibbons S.M."/>
            <person name="Avila-Pacheco J."/>
            <person name="Jiang X."/>
            <person name="Kearney S.M."/>
            <person name="Perrotta A.R."/>
            <person name="Berdy B."/>
            <person name="Zhao S."/>
            <person name="Lieberman T.D."/>
            <person name="Swanson P.K."/>
            <person name="Smith M."/>
            <person name="Roesemann S."/>
            <person name="Alexander J.E."/>
            <person name="Rich S.A."/>
            <person name="Livny J."/>
            <person name="Vlamakis H."/>
            <person name="Clish C."/>
            <person name="Bullock K."/>
            <person name="Deik A."/>
            <person name="Scott J."/>
            <person name="Pierce K.A."/>
            <person name="Xavier R.J."/>
            <person name="Alm E.J."/>
        </authorList>
    </citation>
    <scope>NUCLEOTIDE SEQUENCE [LARGE SCALE GENOMIC DNA]</scope>
    <source>
        <strain evidence="12 15">BIOML-A62</strain>
    </source>
</reference>
<dbReference type="RefSeq" id="WP_062694386.1">
    <property type="nucleotide sequence ID" value="NZ_FNRP01000008.1"/>
</dbReference>
<dbReference type="InterPro" id="IPR003594">
    <property type="entry name" value="HATPase_dom"/>
</dbReference>
<evidence type="ECO:0000256" key="2">
    <source>
        <dbReference type="ARBA" id="ARBA00012438"/>
    </source>
</evidence>
<dbReference type="EMBL" id="FNRP01000008">
    <property type="protein sequence ID" value="SEA55303.1"/>
    <property type="molecule type" value="Genomic_DNA"/>
</dbReference>
<evidence type="ECO:0000256" key="5">
    <source>
        <dbReference type="ARBA" id="ARBA00023125"/>
    </source>
</evidence>
<dbReference type="CDD" id="cd17574">
    <property type="entry name" value="REC_OmpR"/>
    <property type="match status" value="1"/>
</dbReference>
<evidence type="ECO:0000256" key="6">
    <source>
        <dbReference type="ARBA" id="ARBA00023163"/>
    </source>
</evidence>
<dbReference type="AlphaFoldDB" id="A0A1H4C4T1"/>
<dbReference type="InterPro" id="IPR005467">
    <property type="entry name" value="His_kinase_dom"/>
</dbReference>
<comment type="catalytic activity">
    <reaction evidence="1">
        <text>ATP + protein L-histidine = ADP + protein N-phospho-L-histidine.</text>
        <dbReference type="EC" id="2.7.13.3"/>
    </reaction>
</comment>
<evidence type="ECO:0000313" key="15">
    <source>
        <dbReference type="Proteomes" id="UP000487596"/>
    </source>
</evidence>
<dbReference type="PRINTS" id="PR00344">
    <property type="entry name" value="BCTRLSENSOR"/>
</dbReference>
<dbReference type="Gene3D" id="3.40.50.2300">
    <property type="match status" value="1"/>
</dbReference>
<dbReference type="EC" id="2.7.13.3" evidence="2"/>
<dbReference type="SUPFAM" id="SSF52172">
    <property type="entry name" value="CheY-like"/>
    <property type="match status" value="1"/>
</dbReference>
<dbReference type="SMART" id="SM00387">
    <property type="entry name" value="HATPase_c"/>
    <property type="match status" value="1"/>
</dbReference>
<feature type="domain" description="Response regulatory" evidence="11">
    <location>
        <begin position="422"/>
        <end position="537"/>
    </location>
</feature>
<dbReference type="EMBL" id="WDEH01000009">
    <property type="protein sequence ID" value="KAB6140117.1"/>
    <property type="molecule type" value="Genomic_DNA"/>
</dbReference>
<feature type="domain" description="HTH araC/xylS-type" evidence="9">
    <location>
        <begin position="566"/>
        <end position="665"/>
    </location>
</feature>
<dbReference type="Pfam" id="PF00072">
    <property type="entry name" value="Response_reg"/>
    <property type="match status" value="1"/>
</dbReference>
<dbReference type="Pfam" id="PF02518">
    <property type="entry name" value="HATPase_c"/>
    <property type="match status" value="1"/>
</dbReference>
<evidence type="ECO:0000259" key="9">
    <source>
        <dbReference type="PROSITE" id="PS01124"/>
    </source>
</evidence>
<reference evidence="13 14" key="1">
    <citation type="submission" date="2016-10" db="EMBL/GenBank/DDBJ databases">
        <authorList>
            <person name="de Groot N.N."/>
        </authorList>
    </citation>
    <scope>NUCLEOTIDE SEQUENCE [LARGE SCALE GENOMIC DNA]</scope>
    <source>
        <strain evidence="13 14">NLAE-zl-G339</strain>
    </source>
</reference>
<dbReference type="Pfam" id="PF12833">
    <property type="entry name" value="HTH_18"/>
    <property type="match status" value="1"/>
</dbReference>
<evidence type="ECO:0000313" key="12">
    <source>
        <dbReference type="EMBL" id="KAB6140117.1"/>
    </source>
</evidence>
<dbReference type="SUPFAM" id="SSF55874">
    <property type="entry name" value="ATPase domain of HSP90 chaperone/DNA topoisomerase II/histidine kinase"/>
    <property type="match status" value="1"/>
</dbReference>
<keyword evidence="5" id="KW-0238">DNA-binding</keyword>
<dbReference type="InterPro" id="IPR009057">
    <property type="entry name" value="Homeodomain-like_sf"/>
</dbReference>
<accession>A0A1H4C4T1</accession>
<dbReference type="CDD" id="cd00075">
    <property type="entry name" value="HATPase"/>
    <property type="match status" value="1"/>
</dbReference>
<evidence type="ECO:0000259" key="11">
    <source>
        <dbReference type="PROSITE" id="PS50110"/>
    </source>
</evidence>
<dbReference type="GO" id="GO:0003700">
    <property type="term" value="F:DNA-binding transcription factor activity"/>
    <property type="evidence" value="ECO:0007669"/>
    <property type="project" value="InterPro"/>
</dbReference>
<dbReference type="Gene3D" id="1.10.10.60">
    <property type="entry name" value="Homeodomain-like"/>
    <property type="match status" value="2"/>
</dbReference>
<evidence type="ECO:0000259" key="10">
    <source>
        <dbReference type="PROSITE" id="PS50109"/>
    </source>
</evidence>
<dbReference type="PROSITE" id="PS50110">
    <property type="entry name" value="RESPONSE_REGULATORY"/>
    <property type="match status" value="1"/>
</dbReference>